<protein>
    <submittedName>
        <fullName evidence="2">BppU family phage baseplate upper protein</fullName>
    </submittedName>
</protein>
<evidence type="ECO:0000259" key="1">
    <source>
        <dbReference type="Pfam" id="PF10651"/>
    </source>
</evidence>
<dbReference type="RefSeq" id="WP_345585082.1">
    <property type="nucleotide sequence ID" value="NZ_BAABJG010000002.1"/>
</dbReference>
<dbReference type="Proteomes" id="UP001597180">
    <property type="component" value="Unassembled WGS sequence"/>
</dbReference>
<keyword evidence="3" id="KW-1185">Reference proteome</keyword>
<sequence>MILTMKRYDTRNAIKAILKTPKGKPVNLTDAQVQFTMVKYVDKSKIVANREATIIDPENGIVCFPFEREETSELGYMLAEFKVTYVDGKEERFPNDGYITIKFVKELGGK</sequence>
<reference evidence="3" key="1">
    <citation type="journal article" date="2019" name="Int. J. Syst. Evol. Microbiol.">
        <title>The Global Catalogue of Microorganisms (GCM) 10K type strain sequencing project: providing services to taxonomists for standard genome sequencing and annotation.</title>
        <authorList>
            <consortium name="The Broad Institute Genomics Platform"/>
            <consortium name="The Broad Institute Genome Sequencing Center for Infectious Disease"/>
            <person name="Wu L."/>
            <person name="Ma J."/>
        </authorList>
    </citation>
    <scope>NUCLEOTIDE SEQUENCE [LARGE SCALE GENOMIC DNA]</scope>
    <source>
        <strain evidence="3">CCUG 53270</strain>
    </source>
</reference>
<proteinExistence type="predicted"/>
<feature type="domain" description="BppU N-terminal" evidence="1">
    <location>
        <begin position="13"/>
        <end position="87"/>
    </location>
</feature>
<dbReference type="InterPro" id="IPR018913">
    <property type="entry name" value="BppU_N"/>
</dbReference>
<comment type="caution">
    <text evidence="2">The sequence shown here is derived from an EMBL/GenBank/DDBJ whole genome shotgun (WGS) entry which is preliminary data.</text>
</comment>
<dbReference type="Gene3D" id="2.60.40.3350">
    <property type="match status" value="1"/>
</dbReference>
<name>A0ABW3UXC3_9BACL</name>
<organism evidence="2 3">
    <name type="scientific">Paenibacillus vulneris</name>
    <dbReference type="NCBI Taxonomy" id="1133364"/>
    <lineage>
        <taxon>Bacteria</taxon>
        <taxon>Bacillati</taxon>
        <taxon>Bacillota</taxon>
        <taxon>Bacilli</taxon>
        <taxon>Bacillales</taxon>
        <taxon>Paenibacillaceae</taxon>
        <taxon>Paenibacillus</taxon>
    </lineage>
</organism>
<dbReference type="Pfam" id="PF10651">
    <property type="entry name" value="BppU_N"/>
    <property type="match status" value="1"/>
</dbReference>
<accession>A0ABW3UXC3</accession>
<evidence type="ECO:0000313" key="3">
    <source>
        <dbReference type="Proteomes" id="UP001597180"/>
    </source>
</evidence>
<evidence type="ECO:0000313" key="2">
    <source>
        <dbReference type="EMBL" id="MFD1225515.1"/>
    </source>
</evidence>
<gene>
    <name evidence="2" type="ORF">ACFQ4B_36105</name>
</gene>
<dbReference type="EMBL" id="JBHTLU010000065">
    <property type="protein sequence ID" value="MFD1225515.1"/>
    <property type="molecule type" value="Genomic_DNA"/>
</dbReference>